<evidence type="ECO:0000313" key="2">
    <source>
        <dbReference type="Proteomes" id="UP001589858"/>
    </source>
</evidence>
<name>A0ABV6S604_9SPHN</name>
<dbReference type="RefSeq" id="WP_267223146.1">
    <property type="nucleotide sequence ID" value="NZ_JAPCWC010000020.1"/>
</dbReference>
<dbReference type="Proteomes" id="UP001589858">
    <property type="component" value="Unassembled WGS sequence"/>
</dbReference>
<comment type="caution">
    <text evidence="1">The sequence shown here is derived from an EMBL/GenBank/DDBJ whole genome shotgun (WGS) entry which is preliminary data.</text>
</comment>
<protein>
    <submittedName>
        <fullName evidence="1">Uncharacterized protein</fullName>
    </submittedName>
</protein>
<proteinExistence type="predicted"/>
<evidence type="ECO:0000313" key="1">
    <source>
        <dbReference type="EMBL" id="MFC0684665.1"/>
    </source>
</evidence>
<keyword evidence="2" id="KW-1185">Reference proteome</keyword>
<gene>
    <name evidence="1" type="ORF">ACFFF8_08655</name>
</gene>
<reference evidence="1 2" key="1">
    <citation type="submission" date="2024-09" db="EMBL/GenBank/DDBJ databases">
        <authorList>
            <person name="Sun Q."/>
            <person name="Mori K."/>
        </authorList>
    </citation>
    <scope>NUCLEOTIDE SEQUENCE [LARGE SCALE GENOMIC DNA]</scope>
    <source>
        <strain evidence="1 2">CICC 11035S</strain>
    </source>
</reference>
<organism evidence="1 2">
    <name type="scientific">Novosphingobium clariflavum</name>
    <dbReference type="NCBI Taxonomy" id="2029884"/>
    <lineage>
        <taxon>Bacteria</taxon>
        <taxon>Pseudomonadati</taxon>
        <taxon>Pseudomonadota</taxon>
        <taxon>Alphaproteobacteria</taxon>
        <taxon>Sphingomonadales</taxon>
        <taxon>Sphingomonadaceae</taxon>
        <taxon>Novosphingobium</taxon>
    </lineage>
</organism>
<sequence>MRDPGLVIMQHVVNDPDSRRVVGELPCWHDEKIPYAREIARDIDLPVERLHRILKRLIAGGYATYGPVLRDDSMPIGSSYWLTEQGESLRYKLASGEL</sequence>
<dbReference type="SUPFAM" id="SSF46785">
    <property type="entry name" value="Winged helix' DNA-binding domain"/>
    <property type="match status" value="1"/>
</dbReference>
<dbReference type="InterPro" id="IPR036390">
    <property type="entry name" value="WH_DNA-bd_sf"/>
</dbReference>
<accession>A0ABV6S604</accession>
<dbReference type="EMBL" id="JBHLTM010000028">
    <property type="protein sequence ID" value="MFC0684665.1"/>
    <property type="molecule type" value="Genomic_DNA"/>
</dbReference>